<dbReference type="Proteomes" id="UP000184428">
    <property type="component" value="Unassembled WGS sequence"/>
</dbReference>
<sequence>MSRSVRPTASLCRAGVAGAAAVVLLTACGGDGGASATNSPEATSTVAERTATPGAATFCAQAAGIDQRVDSALSDLEDNDPSVTDAFHQIATELRGIDAPDAISSDWEAMAVGLDRMADAFADIDDITDLDSIESLDRAEGDLTTASTNVDTYLSDECGL</sequence>
<dbReference type="EMBL" id="FRDM01000028">
    <property type="protein sequence ID" value="SHN86092.1"/>
    <property type="molecule type" value="Genomic_DNA"/>
</dbReference>
<organism evidence="2 3">
    <name type="scientific">Geodermatophilus obscurus</name>
    <dbReference type="NCBI Taxonomy" id="1861"/>
    <lineage>
        <taxon>Bacteria</taxon>
        <taxon>Bacillati</taxon>
        <taxon>Actinomycetota</taxon>
        <taxon>Actinomycetes</taxon>
        <taxon>Geodermatophilales</taxon>
        <taxon>Geodermatophilaceae</taxon>
        <taxon>Geodermatophilus</taxon>
    </lineage>
</organism>
<keyword evidence="1" id="KW-0732">Signal</keyword>
<feature type="signal peptide" evidence="1">
    <location>
        <begin position="1"/>
        <end position="19"/>
    </location>
</feature>
<proteinExistence type="predicted"/>
<dbReference type="PROSITE" id="PS51257">
    <property type="entry name" value="PROKAR_LIPOPROTEIN"/>
    <property type="match status" value="1"/>
</dbReference>
<reference evidence="2 3" key="1">
    <citation type="submission" date="2016-12" db="EMBL/GenBank/DDBJ databases">
        <authorList>
            <person name="Song W.-J."/>
            <person name="Kurnit D.M."/>
        </authorList>
    </citation>
    <scope>NUCLEOTIDE SEQUENCE [LARGE SCALE GENOMIC DNA]</scope>
    <source>
        <strain evidence="2 3">DSM 43162</strain>
    </source>
</reference>
<name>A0A1M7USV9_9ACTN</name>
<evidence type="ECO:0000313" key="2">
    <source>
        <dbReference type="EMBL" id="SHN86092.1"/>
    </source>
</evidence>
<gene>
    <name evidence="2" type="ORF">SAMN05660350_03876</name>
</gene>
<feature type="chain" id="PRO_5038425258" description="Lipoprotein" evidence="1">
    <location>
        <begin position="20"/>
        <end position="160"/>
    </location>
</feature>
<dbReference type="RefSeq" id="WP_141243099.1">
    <property type="nucleotide sequence ID" value="NZ_FRDM01000028.1"/>
</dbReference>
<protein>
    <recommendedName>
        <fullName evidence="4">Lipoprotein</fullName>
    </recommendedName>
</protein>
<accession>A0A1M7USV9</accession>
<evidence type="ECO:0000256" key="1">
    <source>
        <dbReference type="SAM" id="SignalP"/>
    </source>
</evidence>
<dbReference type="AlphaFoldDB" id="A0A1M7USV9"/>
<evidence type="ECO:0000313" key="3">
    <source>
        <dbReference type="Proteomes" id="UP000184428"/>
    </source>
</evidence>
<evidence type="ECO:0008006" key="4">
    <source>
        <dbReference type="Google" id="ProtNLM"/>
    </source>
</evidence>
<dbReference type="OrthoDB" id="5195917at2"/>